<reference evidence="6" key="1">
    <citation type="submission" date="2022-07" db="EMBL/GenBank/DDBJ databases">
        <title>Phylogenomic reconstructions and comparative analyses of Kickxellomycotina fungi.</title>
        <authorList>
            <person name="Reynolds N.K."/>
            <person name="Stajich J.E."/>
            <person name="Barry K."/>
            <person name="Grigoriev I.V."/>
            <person name="Crous P."/>
            <person name="Smith M.E."/>
        </authorList>
    </citation>
    <scope>NUCLEOTIDE SEQUENCE</scope>
    <source>
        <strain evidence="6">NBRC 100468</strain>
    </source>
</reference>
<dbReference type="PANTHER" id="PTHR21681:SF0">
    <property type="entry name" value="EUKARYOTIC TRANSLATION INITIATION FACTOR 3 SUBUNIT J"/>
    <property type="match status" value="1"/>
</dbReference>
<evidence type="ECO:0000256" key="2">
    <source>
        <dbReference type="ARBA" id="ARBA00022540"/>
    </source>
</evidence>
<dbReference type="GO" id="GO:0003743">
    <property type="term" value="F:translation initiation factor activity"/>
    <property type="evidence" value="ECO:0007669"/>
    <property type="project" value="UniProtKB-KW"/>
</dbReference>
<feature type="compositionally biased region" description="Basic and acidic residues" evidence="5">
    <location>
        <begin position="69"/>
        <end position="90"/>
    </location>
</feature>
<proteinExistence type="predicted"/>
<name>A0A9W8DRY2_9FUNG</name>
<keyword evidence="2 6" id="KW-0396">Initiation factor</keyword>
<evidence type="ECO:0000256" key="4">
    <source>
        <dbReference type="ARBA" id="ARBA00029904"/>
    </source>
</evidence>
<feature type="region of interest" description="Disordered" evidence="5">
    <location>
        <begin position="1"/>
        <end position="103"/>
    </location>
</feature>
<sequence>MGIHGYESTIDPLGGAKKRWEDEEEDSDVADNWDDELEDTEEEDEANEEGTQEKKALPVPKPQPKKKLTLKERIAQKQEERERREKEIKEAGGFMDDDDVDDLDDGTEVVDKRMADRRRQLEADISNTEDLFSGLTVADEKNSSIISMNPNTENEFKDYQKALIEIIQKSQGKKYYKTFLNDFIRSLALPLNDTDVRKMASTLTTLANDKQKLAREATKGKKKSNKKTAVAAPPKGQITNEVYTRNIEDDFLDFM</sequence>
<gene>
    <name evidence="6" type="primary">HCR1</name>
    <name evidence="6" type="ORF">H4219_001353</name>
</gene>
<evidence type="ECO:0000313" key="6">
    <source>
        <dbReference type="EMBL" id="KAJ1920377.1"/>
    </source>
</evidence>
<keyword evidence="1" id="KW-0963">Cytoplasm</keyword>
<dbReference type="Proteomes" id="UP001150538">
    <property type="component" value="Unassembled WGS sequence"/>
</dbReference>
<organism evidence="6 7">
    <name type="scientific">Mycoemilia scoparia</name>
    <dbReference type="NCBI Taxonomy" id="417184"/>
    <lineage>
        <taxon>Eukaryota</taxon>
        <taxon>Fungi</taxon>
        <taxon>Fungi incertae sedis</taxon>
        <taxon>Zoopagomycota</taxon>
        <taxon>Kickxellomycotina</taxon>
        <taxon>Kickxellomycetes</taxon>
        <taxon>Kickxellales</taxon>
        <taxon>Kickxellaceae</taxon>
        <taxon>Mycoemilia</taxon>
    </lineage>
</organism>
<keyword evidence="3" id="KW-0648">Protein biosynthesis</keyword>
<evidence type="ECO:0000313" key="7">
    <source>
        <dbReference type="Proteomes" id="UP001150538"/>
    </source>
</evidence>
<dbReference type="AlphaFoldDB" id="A0A9W8DRY2"/>
<feature type="compositionally biased region" description="Acidic residues" evidence="5">
    <location>
        <begin position="22"/>
        <end position="50"/>
    </location>
</feature>
<dbReference type="InterPro" id="IPR013906">
    <property type="entry name" value="eIF3j"/>
</dbReference>
<dbReference type="PANTHER" id="PTHR21681">
    <property type="entry name" value="EUKARYOTIC TRANSLATION INITIATION FACTOR 3 SUBUNIT J"/>
    <property type="match status" value="1"/>
</dbReference>
<dbReference type="GO" id="GO:0005852">
    <property type="term" value="C:eukaryotic translation initiation factor 3 complex"/>
    <property type="evidence" value="ECO:0007669"/>
    <property type="project" value="InterPro"/>
</dbReference>
<keyword evidence="7" id="KW-1185">Reference proteome</keyword>
<accession>A0A9W8DRY2</accession>
<evidence type="ECO:0000256" key="5">
    <source>
        <dbReference type="SAM" id="MobiDB-lite"/>
    </source>
</evidence>
<dbReference type="InterPro" id="IPR023194">
    <property type="entry name" value="eIF3-like_dom_sf"/>
</dbReference>
<evidence type="ECO:0000256" key="3">
    <source>
        <dbReference type="ARBA" id="ARBA00022917"/>
    </source>
</evidence>
<comment type="caution">
    <text evidence="6">The sequence shown here is derived from an EMBL/GenBank/DDBJ whole genome shotgun (WGS) entry which is preliminary data.</text>
</comment>
<protein>
    <recommendedName>
        <fullName evidence="4">Eukaryotic translation initiation factor 3 30 kDa subunit</fullName>
    </recommendedName>
</protein>
<dbReference type="Gene3D" id="1.10.246.60">
    <property type="entry name" value="Eukaryotic translation initiation factor 3 like domains"/>
    <property type="match status" value="1"/>
</dbReference>
<evidence type="ECO:0000256" key="1">
    <source>
        <dbReference type="ARBA" id="ARBA00022490"/>
    </source>
</evidence>
<dbReference type="OrthoDB" id="20381at2759"/>
<dbReference type="Pfam" id="PF08597">
    <property type="entry name" value="eIF3_subunit"/>
    <property type="match status" value="1"/>
</dbReference>
<dbReference type="EMBL" id="JANBPU010000014">
    <property type="protein sequence ID" value="KAJ1920377.1"/>
    <property type="molecule type" value="Genomic_DNA"/>
</dbReference>